<evidence type="ECO:0000256" key="4">
    <source>
        <dbReference type="ARBA" id="ARBA00022692"/>
    </source>
</evidence>
<dbReference type="Proteomes" id="UP000744438">
    <property type="component" value="Unassembled WGS sequence"/>
</dbReference>
<evidence type="ECO:0000256" key="3">
    <source>
        <dbReference type="ARBA" id="ARBA00022448"/>
    </source>
</evidence>
<name>A0A937HZY6_9GAMM</name>
<dbReference type="InterPro" id="IPR029020">
    <property type="entry name" value="Ammonium/urea_transptr"/>
</dbReference>
<feature type="transmembrane region" description="Helical" evidence="8">
    <location>
        <begin position="192"/>
        <end position="212"/>
    </location>
</feature>
<dbReference type="GO" id="GO:0005886">
    <property type="term" value="C:plasma membrane"/>
    <property type="evidence" value="ECO:0007669"/>
    <property type="project" value="UniProtKB-SubCell"/>
</dbReference>
<keyword evidence="5 8" id="KW-1133">Transmembrane helix</keyword>
<evidence type="ECO:0000313" key="11">
    <source>
        <dbReference type="Proteomes" id="UP000744438"/>
    </source>
</evidence>
<feature type="transmembrane region" description="Helical" evidence="8">
    <location>
        <begin position="224"/>
        <end position="245"/>
    </location>
</feature>
<feature type="domain" description="Ammonium transporter AmtB-like" evidence="9">
    <location>
        <begin position="7"/>
        <end position="401"/>
    </location>
</feature>
<dbReference type="GO" id="GO:0008519">
    <property type="term" value="F:ammonium channel activity"/>
    <property type="evidence" value="ECO:0007669"/>
    <property type="project" value="InterPro"/>
</dbReference>
<proteinExistence type="inferred from homology"/>
<dbReference type="SUPFAM" id="SSF111352">
    <property type="entry name" value="Ammonium transporter"/>
    <property type="match status" value="1"/>
</dbReference>
<keyword evidence="4 8" id="KW-0812">Transmembrane</keyword>
<feature type="transmembrane region" description="Helical" evidence="8">
    <location>
        <begin position="349"/>
        <end position="373"/>
    </location>
</feature>
<dbReference type="PROSITE" id="PS01219">
    <property type="entry name" value="AMMONIUM_TRANSP"/>
    <property type="match status" value="1"/>
</dbReference>
<feature type="transmembrane region" description="Helical" evidence="8">
    <location>
        <begin position="95"/>
        <end position="115"/>
    </location>
</feature>
<feature type="transmembrane region" description="Helical" evidence="8">
    <location>
        <begin position="6"/>
        <end position="28"/>
    </location>
</feature>
<feature type="transmembrane region" description="Helical" evidence="8">
    <location>
        <begin position="279"/>
        <end position="299"/>
    </location>
</feature>
<dbReference type="InterPro" id="IPR024041">
    <property type="entry name" value="NH4_transpt_AmtB-like_dom"/>
</dbReference>
<feature type="transmembrane region" description="Helical" evidence="8">
    <location>
        <begin position="40"/>
        <end position="63"/>
    </location>
</feature>
<accession>A0A937HZY6</accession>
<dbReference type="InterPro" id="IPR001905">
    <property type="entry name" value="Ammonium_transpt"/>
</dbReference>
<organism evidence="10 11">
    <name type="scientific">SAR86 cluster bacterium</name>
    <dbReference type="NCBI Taxonomy" id="2030880"/>
    <lineage>
        <taxon>Bacteria</taxon>
        <taxon>Pseudomonadati</taxon>
        <taxon>Pseudomonadota</taxon>
        <taxon>Gammaproteobacteria</taxon>
        <taxon>SAR86 cluster</taxon>
    </lineage>
</organism>
<evidence type="ECO:0000256" key="2">
    <source>
        <dbReference type="ARBA" id="ARBA00005887"/>
    </source>
</evidence>
<evidence type="ECO:0000256" key="5">
    <source>
        <dbReference type="ARBA" id="ARBA00022989"/>
    </source>
</evidence>
<comment type="subcellular location">
    <subcellularLocation>
        <location evidence="8">Cell membrane</location>
        <topology evidence="8">Multi-pass membrane protein</topology>
    </subcellularLocation>
    <subcellularLocation>
        <location evidence="1">Membrane</location>
        <topology evidence="1">Multi-pass membrane protein</topology>
    </subcellularLocation>
</comment>
<dbReference type="PANTHER" id="PTHR43029:SF10">
    <property type="entry name" value="AMMONIUM TRANSPORTER MEP2"/>
    <property type="match status" value="1"/>
</dbReference>
<dbReference type="InterPro" id="IPR018047">
    <property type="entry name" value="Ammonium_transpt_CS"/>
</dbReference>
<dbReference type="AlphaFoldDB" id="A0A937HZY6"/>
<dbReference type="NCBIfam" id="TIGR00836">
    <property type="entry name" value="amt"/>
    <property type="match status" value="1"/>
</dbReference>
<dbReference type="Gene3D" id="1.10.3430.10">
    <property type="entry name" value="Ammonium transporter AmtB like domains"/>
    <property type="match status" value="1"/>
</dbReference>
<dbReference type="PANTHER" id="PTHR43029">
    <property type="entry name" value="AMMONIUM TRANSPORTER MEP2"/>
    <property type="match status" value="1"/>
</dbReference>
<gene>
    <name evidence="10" type="ORF">ISQ63_02965</name>
</gene>
<keyword evidence="6 8" id="KW-0472">Membrane</keyword>
<evidence type="ECO:0000256" key="8">
    <source>
        <dbReference type="RuleBase" id="RU362002"/>
    </source>
</evidence>
<dbReference type="EMBL" id="JADHQC010000014">
    <property type="protein sequence ID" value="MBL6811829.1"/>
    <property type="molecule type" value="Genomic_DNA"/>
</dbReference>
<reference evidence="10" key="1">
    <citation type="submission" date="2020-10" db="EMBL/GenBank/DDBJ databases">
        <title>Microbiome of the Black Sea water column analyzed by genome centric metagenomics.</title>
        <authorList>
            <person name="Cabello-Yeves P.J."/>
            <person name="Callieri C."/>
            <person name="Picazo A."/>
            <person name="Mehrshad M."/>
            <person name="Haro-Moreno J.M."/>
            <person name="Roda-Garcia J."/>
            <person name="Dzembekova N."/>
            <person name="Slabakova V."/>
            <person name="Slabakova N."/>
            <person name="Moncheva S."/>
            <person name="Rodriguez-Valera F."/>
        </authorList>
    </citation>
    <scope>NUCLEOTIDE SEQUENCE</scope>
    <source>
        <strain evidence="10">BS307-5m-G49</strain>
    </source>
</reference>
<protein>
    <recommendedName>
        <fullName evidence="8">Ammonium transporter</fullName>
    </recommendedName>
</protein>
<feature type="transmembrane region" description="Helical" evidence="8">
    <location>
        <begin position="122"/>
        <end position="144"/>
    </location>
</feature>
<feature type="transmembrane region" description="Helical" evidence="8">
    <location>
        <begin position="311"/>
        <end position="329"/>
    </location>
</feature>
<evidence type="ECO:0000256" key="7">
    <source>
        <dbReference type="ARBA" id="ARBA00023177"/>
    </source>
</evidence>
<evidence type="ECO:0000256" key="1">
    <source>
        <dbReference type="ARBA" id="ARBA00004141"/>
    </source>
</evidence>
<evidence type="ECO:0000313" key="10">
    <source>
        <dbReference type="EMBL" id="MBL6811829.1"/>
    </source>
</evidence>
<evidence type="ECO:0000256" key="6">
    <source>
        <dbReference type="ARBA" id="ARBA00023136"/>
    </source>
</evidence>
<keyword evidence="3 8" id="KW-0813">Transport</keyword>
<sequence>MDTGNTAWIITSTALVLFMTLPGLALFYAGLVRASNILSVLMHCFTIACISSIAWLVIAYSIAFSGTGAYVGDLGNLFLANLSRESMSGDIPESVFFMFQMTFAIITPALIVGAYPERIKFSFVAVFSLLWVILIYAPVVHWIWAEGGWLYEMGVRDFAGGLVVHLTAGITALVIAYFLGPRDGFPNSVQPPHNPGLTMMGACMLWVGWFGFNGGSALAANGDAGMAILVTHISAATATIVWIIIEKVKFGKSSLVGAVTGCIAGLASITPASGSVGPMGGLIIGLIAGGVCYYMVNIVKETFNIDDSLDVFAVHGIGGLLGILLIPFLTAESYGGIGYDDGSSFSDLMTTQVIGAVSVGLFTLIGSVILLLITRSIFGLRVSEDSQEEGLDVAEHGQSGYKL</sequence>
<feature type="transmembrane region" description="Helical" evidence="8">
    <location>
        <begin position="254"/>
        <end position="273"/>
    </location>
</feature>
<feature type="transmembrane region" description="Helical" evidence="8">
    <location>
        <begin position="159"/>
        <end position="180"/>
    </location>
</feature>
<keyword evidence="7 8" id="KW-0924">Ammonia transport</keyword>
<comment type="caution">
    <text evidence="10">The sequence shown here is derived from an EMBL/GenBank/DDBJ whole genome shotgun (WGS) entry which is preliminary data.</text>
</comment>
<evidence type="ECO:0000259" key="9">
    <source>
        <dbReference type="Pfam" id="PF00909"/>
    </source>
</evidence>
<dbReference type="Pfam" id="PF00909">
    <property type="entry name" value="Ammonium_transp"/>
    <property type="match status" value="1"/>
</dbReference>
<comment type="similarity">
    <text evidence="2 8">Belongs to the ammonia transporter channel (TC 1.A.11.2) family.</text>
</comment>